<dbReference type="PANTHER" id="PTHR33055">
    <property type="entry name" value="TRANSPOSASE FOR INSERTION SEQUENCE ELEMENT IS1111A"/>
    <property type="match status" value="1"/>
</dbReference>
<evidence type="ECO:0000259" key="2">
    <source>
        <dbReference type="Pfam" id="PF02371"/>
    </source>
</evidence>
<gene>
    <name evidence="3" type="ORF">MNBD_ALPHA06-310</name>
</gene>
<dbReference type="NCBIfam" id="NF033542">
    <property type="entry name" value="transpos_IS110"/>
    <property type="match status" value="1"/>
</dbReference>
<evidence type="ECO:0000259" key="1">
    <source>
        <dbReference type="Pfam" id="PF01548"/>
    </source>
</evidence>
<dbReference type="GO" id="GO:0003677">
    <property type="term" value="F:DNA binding"/>
    <property type="evidence" value="ECO:0007669"/>
    <property type="project" value="InterPro"/>
</dbReference>
<dbReference type="InterPro" id="IPR003346">
    <property type="entry name" value="Transposase_20"/>
</dbReference>
<feature type="domain" description="Transposase IS110-like N-terminal" evidence="1">
    <location>
        <begin position="17"/>
        <end position="160"/>
    </location>
</feature>
<protein>
    <submittedName>
        <fullName evidence="3">Uncharacterized protein</fullName>
    </submittedName>
</protein>
<reference evidence="3" key="1">
    <citation type="submission" date="2018-06" db="EMBL/GenBank/DDBJ databases">
        <authorList>
            <person name="Zhirakovskaya E."/>
        </authorList>
    </citation>
    <scope>NUCLEOTIDE SEQUENCE</scope>
</reference>
<dbReference type="InterPro" id="IPR002525">
    <property type="entry name" value="Transp_IS110-like_N"/>
</dbReference>
<dbReference type="EMBL" id="UOEE01000346">
    <property type="protein sequence ID" value="VAW02796.1"/>
    <property type="molecule type" value="Genomic_DNA"/>
</dbReference>
<organism evidence="3">
    <name type="scientific">hydrothermal vent metagenome</name>
    <dbReference type="NCBI Taxonomy" id="652676"/>
    <lineage>
        <taxon>unclassified sequences</taxon>
        <taxon>metagenomes</taxon>
        <taxon>ecological metagenomes</taxon>
    </lineage>
</organism>
<dbReference type="GO" id="GO:0004803">
    <property type="term" value="F:transposase activity"/>
    <property type="evidence" value="ECO:0007669"/>
    <property type="project" value="InterPro"/>
</dbReference>
<evidence type="ECO:0000313" key="3">
    <source>
        <dbReference type="EMBL" id="VAW02796.1"/>
    </source>
</evidence>
<dbReference type="Pfam" id="PF02371">
    <property type="entry name" value="Transposase_20"/>
    <property type="match status" value="1"/>
</dbReference>
<sequence length="326" mass="36385">MQDLEHQKTRNDDAVYIGIDVSKTRLDIFILPSNERLSVTNDRLGHNKLTALALQLAQTPLIVMEATGRYHRAAFERLSQAGLQICIINPYQTYSFGKAMGQNTKTDTVDAYMLACFAMAMRPSPKPPLPKRLAELKELVVSRRQFTVRRTALSNQIKECCSASVCQMMRAELAMIKRHIAKCDTLMKKLLAGNLPLKARFDIIISVPGVGFVNAVTLLAEMAELGDMDEKQAAALLGVAPHANQSGNHHGKSRIKGGRKAVRNVFYMAALSSVRMQGGFQEFHQRLIAKGKPYKVAITAVMRKMIILINTLLKQNRKYQPKHPLT</sequence>
<name>A0A3B0T781_9ZZZZ</name>
<dbReference type="GO" id="GO:0006313">
    <property type="term" value="P:DNA transposition"/>
    <property type="evidence" value="ECO:0007669"/>
    <property type="project" value="InterPro"/>
</dbReference>
<dbReference type="InterPro" id="IPR047650">
    <property type="entry name" value="Transpos_IS110"/>
</dbReference>
<dbReference type="PANTHER" id="PTHR33055:SF13">
    <property type="entry name" value="TRANSPOSASE"/>
    <property type="match status" value="1"/>
</dbReference>
<proteinExistence type="predicted"/>
<dbReference type="AlphaFoldDB" id="A0A3B0T781"/>
<accession>A0A3B0T781</accession>
<feature type="domain" description="Transposase IS116/IS110/IS902 C-terminal" evidence="2">
    <location>
        <begin position="203"/>
        <end position="285"/>
    </location>
</feature>
<dbReference type="Pfam" id="PF01548">
    <property type="entry name" value="DEDD_Tnp_IS110"/>
    <property type="match status" value="1"/>
</dbReference>